<dbReference type="InterPro" id="IPR036505">
    <property type="entry name" value="Amidase/PGRP_sf"/>
</dbReference>
<dbReference type="OrthoDB" id="10001926at2759"/>
<dbReference type="GO" id="GO:0008745">
    <property type="term" value="F:N-acetylmuramoyl-L-alanine amidase activity"/>
    <property type="evidence" value="ECO:0007669"/>
    <property type="project" value="InterPro"/>
</dbReference>
<evidence type="ECO:0000313" key="2">
    <source>
        <dbReference type="EMBL" id="CAF3844848.1"/>
    </source>
</evidence>
<dbReference type="Proteomes" id="UP000663829">
    <property type="component" value="Unassembled WGS sequence"/>
</dbReference>
<dbReference type="EMBL" id="CAJNOQ010004908">
    <property type="protein sequence ID" value="CAF1078683.1"/>
    <property type="molecule type" value="Genomic_DNA"/>
</dbReference>
<dbReference type="SUPFAM" id="SSF55846">
    <property type="entry name" value="N-acetylmuramoyl-L-alanine amidase-like"/>
    <property type="match status" value="1"/>
</dbReference>
<proteinExistence type="predicted"/>
<reference evidence="1" key="1">
    <citation type="submission" date="2021-02" db="EMBL/GenBank/DDBJ databases">
        <authorList>
            <person name="Nowell W R."/>
        </authorList>
    </citation>
    <scope>NUCLEOTIDE SEQUENCE</scope>
</reference>
<evidence type="ECO:0000313" key="3">
    <source>
        <dbReference type="Proteomes" id="UP000663829"/>
    </source>
</evidence>
<organism evidence="1 3">
    <name type="scientific">Didymodactylos carnosus</name>
    <dbReference type="NCBI Taxonomy" id="1234261"/>
    <lineage>
        <taxon>Eukaryota</taxon>
        <taxon>Metazoa</taxon>
        <taxon>Spiralia</taxon>
        <taxon>Gnathifera</taxon>
        <taxon>Rotifera</taxon>
        <taxon>Eurotatoria</taxon>
        <taxon>Bdelloidea</taxon>
        <taxon>Philodinida</taxon>
        <taxon>Philodinidae</taxon>
        <taxon>Didymodactylos</taxon>
    </lineage>
</organism>
<dbReference type="Proteomes" id="UP000681722">
    <property type="component" value="Unassembled WGS sequence"/>
</dbReference>
<sequence length="126" mass="14452">CTNILSRSIWNATTAKTRFILELPVLYITVQTLPSYNRSMTQQDCIRYINVFQTYNMNTNNYTNIKSSNAFKSLMDGRTKNSYVQQNYTFVEHYASPNIYQSELITCMVNCLQTAGSAGRLQFAGE</sequence>
<name>A0A814MI30_9BILA</name>
<evidence type="ECO:0000313" key="1">
    <source>
        <dbReference type="EMBL" id="CAF1078683.1"/>
    </source>
</evidence>
<keyword evidence="3" id="KW-1185">Reference proteome</keyword>
<feature type="non-terminal residue" evidence="1">
    <location>
        <position position="1"/>
    </location>
</feature>
<accession>A0A814MI30</accession>
<gene>
    <name evidence="1" type="ORF">GPM918_LOCUS17656</name>
    <name evidence="2" type="ORF">SRO942_LOCUS17653</name>
</gene>
<dbReference type="EMBL" id="CAJOBC010004908">
    <property type="protein sequence ID" value="CAF3844848.1"/>
    <property type="molecule type" value="Genomic_DNA"/>
</dbReference>
<comment type="caution">
    <text evidence="1">The sequence shown here is derived from an EMBL/GenBank/DDBJ whole genome shotgun (WGS) entry which is preliminary data.</text>
</comment>
<protein>
    <submittedName>
        <fullName evidence="1">Uncharacterized protein</fullName>
    </submittedName>
</protein>
<dbReference type="GO" id="GO:0009253">
    <property type="term" value="P:peptidoglycan catabolic process"/>
    <property type="evidence" value="ECO:0007669"/>
    <property type="project" value="InterPro"/>
</dbReference>
<dbReference type="AlphaFoldDB" id="A0A814MI30"/>